<evidence type="ECO:0000256" key="1">
    <source>
        <dbReference type="SAM" id="SignalP"/>
    </source>
</evidence>
<evidence type="ECO:0008006" key="4">
    <source>
        <dbReference type="Google" id="ProtNLM"/>
    </source>
</evidence>
<keyword evidence="3" id="KW-1185">Reference proteome</keyword>
<dbReference type="InterPro" id="IPR035992">
    <property type="entry name" value="Ricin_B-like_lectins"/>
</dbReference>
<reference evidence="2" key="1">
    <citation type="journal article" date="2020" name="Stud. Mycol.">
        <title>101 Dothideomycetes genomes: a test case for predicting lifestyles and emergence of pathogens.</title>
        <authorList>
            <person name="Haridas S."/>
            <person name="Albert R."/>
            <person name="Binder M."/>
            <person name="Bloem J."/>
            <person name="Labutti K."/>
            <person name="Salamov A."/>
            <person name="Andreopoulos B."/>
            <person name="Baker S."/>
            <person name="Barry K."/>
            <person name="Bills G."/>
            <person name="Bluhm B."/>
            <person name="Cannon C."/>
            <person name="Castanera R."/>
            <person name="Culley D."/>
            <person name="Daum C."/>
            <person name="Ezra D."/>
            <person name="Gonzalez J."/>
            <person name="Henrissat B."/>
            <person name="Kuo A."/>
            <person name="Liang C."/>
            <person name="Lipzen A."/>
            <person name="Lutzoni F."/>
            <person name="Magnuson J."/>
            <person name="Mondo S."/>
            <person name="Nolan M."/>
            <person name="Ohm R."/>
            <person name="Pangilinan J."/>
            <person name="Park H.-J."/>
            <person name="Ramirez L."/>
            <person name="Alfaro M."/>
            <person name="Sun H."/>
            <person name="Tritt A."/>
            <person name="Yoshinaga Y."/>
            <person name="Zwiers L.-H."/>
            <person name="Turgeon B."/>
            <person name="Goodwin S."/>
            <person name="Spatafora J."/>
            <person name="Crous P."/>
            <person name="Grigoriev I."/>
        </authorList>
    </citation>
    <scope>NUCLEOTIDE SEQUENCE</scope>
    <source>
        <strain evidence="2">CBS 110217</strain>
    </source>
</reference>
<dbReference type="OrthoDB" id="6770063at2759"/>
<feature type="chain" id="PRO_5040249377" description="Ricin B lectin domain-containing protein" evidence="1">
    <location>
        <begin position="20"/>
        <end position="176"/>
    </location>
</feature>
<dbReference type="CDD" id="cd00161">
    <property type="entry name" value="beta-trefoil_Ricin-like"/>
    <property type="match status" value="1"/>
</dbReference>
<gene>
    <name evidence="2" type="ORF">EK21DRAFT_81664</name>
</gene>
<name>A0A9P4GUC5_9PLEO</name>
<accession>A0A9P4GUC5</accession>
<dbReference type="Proteomes" id="UP000799777">
    <property type="component" value="Unassembled WGS sequence"/>
</dbReference>
<protein>
    <recommendedName>
        <fullName evidence="4">Ricin B lectin domain-containing protein</fullName>
    </recommendedName>
</protein>
<dbReference type="SUPFAM" id="SSF50370">
    <property type="entry name" value="Ricin B-like lectins"/>
    <property type="match status" value="1"/>
</dbReference>
<dbReference type="EMBL" id="ML978383">
    <property type="protein sequence ID" value="KAF2023083.1"/>
    <property type="molecule type" value="Genomic_DNA"/>
</dbReference>
<sequence>MLFITLSALAIAATGLVQAAVSEGYRSVYVTSKQDTKLVIVPRTRAKESSLFVQSLTSKPDQQWYIKSNQTKIQLADTTLCMDAGPKTAWKDMANIYLRECNDTEVAQKWVAMADGRIALEASPGTQQCIDLQYLKATQNDPVGLYDCAGLGNTGAADKGINWPLLNATAALRFTV</sequence>
<comment type="caution">
    <text evidence="2">The sequence shown here is derived from an EMBL/GenBank/DDBJ whole genome shotgun (WGS) entry which is preliminary data.</text>
</comment>
<evidence type="ECO:0000313" key="3">
    <source>
        <dbReference type="Proteomes" id="UP000799777"/>
    </source>
</evidence>
<keyword evidence="1" id="KW-0732">Signal</keyword>
<evidence type="ECO:0000313" key="2">
    <source>
        <dbReference type="EMBL" id="KAF2023083.1"/>
    </source>
</evidence>
<proteinExistence type="predicted"/>
<dbReference type="PROSITE" id="PS50231">
    <property type="entry name" value="RICIN_B_LECTIN"/>
    <property type="match status" value="1"/>
</dbReference>
<dbReference type="Gene3D" id="2.80.10.50">
    <property type="match status" value="1"/>
</dbReference>
<feature type="signal peptide" evidence="1">
    <location>
        <begin position="1"/>
        <end position="19"/>
    </location>
</feature>
<dbReference type="AlphaFoldDB" id="A0A9P4GUC5"/>
<organism evidence="2 3">
    <name type="scientific">Setomelanomma holmii</name>
    <dbReference type="NCBI Taxonomy" id="210430"/>
    <lineage>
        <taxon>Eukaryota</taxon>
        <taxon>Fungi</taxon>
        <taxon>Dikarya</taxon>
        <taxon>Ascomycota</taxon>
        <taxon>Pezizomycotina</taxon>
        <taxon>Dothideomycetes</taxon>
        <taxon>Pleosporomycetidae</taxon>
        <taxon>Pleosporales</taxon>
        <taxon>Pleosporineae</taxon>
        <taxon>Phaeosphaeriaceae</taxon>
        <taxon>Setomelanomma</taxon>
    </lineage>
</organism>